<protein>
    <submittedName>
        <fullName evidence="1">Uncharacterized protein</fullName>
    </submittedName>
</protein>
<evidence type="ECO:0000313" key="2">
    <source>
        <dbReference type="Proteomes" id="UP000217277"/>
    </source>
</evidence>
<accession>A0ACA8E1H2</accession>
<reference evidence="1" key="1">
    <citation type="submission" date="2015-03" db="EMBL/GenBank/DDBJ databases">
        <authorList>
            <person name="Xie B.-B."/>
            <person name="Rong J.-C."/>
            <person name="Qin Q.-L."/>
            <person name="Zhang Y.-Z."/>
        </authorList>
    </citation>
    <scope>NUCLEOTIDE SEQUENCE</scope>
    <source>
        <strain evidence="1">DSM 14585</strain>
    </source>
</reference>
<dbReference type="EMBL" id="CP011011">
    <property type="protein sequence ID" value="ATC83963.1"/>
    <property type="molecule type" value="Genomic_DNA"/>
</dbReference>
<evidence type="ECO:0000313" key="1">
    <source>
        <dbReference type="EMBL" id="ATC83963.1"/>
    </source>
</evidence>
<sequence length="50" mass="5562">MSESAISDLFNIVIFLSVVLNKITTHRYDKAMALLFSLDFGNKKASVKLA</sequence>
<keyword evidence="2" id="KW-1185">Reference proteome</keyword>
<organism evidence="1 2">
    <name type="scientific">Pseudoalteromonas agarivorans DSM 14585</name>
    <dbReference type="NCBI Taxonomy" id="1312369"/>
    <lineage>
        <taxon>Bacteria</taxon>
        <taxon>Pseudomonadati</taxon>
        <taxon>Pseudomonadota</taxon>
        <taxon>Gammaproteobacteria</taxon>
        <taxon>Alteromonadales</taxon>
        <taxon>Pseudoalteromonadaceae</taxon>
        <taxon>Pseudoalteromonas</taxon>
    </lineage>
</organism>
<proteinExistence type="predicted"/>
<dbReference type="Proteomes" id="UP000217277">
    <property type="component" value="Chromosome I"/>
</dbReference>
<name>A0ACA8E1H2_9GAMM</name>
<gene>
    <name evidence="1" type="ORF">PAGA_a3896</name>
</gene>